<dbReference type="RefSeq" id="XP_065956610.1">
    <property type="nucleotide sequence ID" value="XM_066101527.1"/>
</dbReference>
<keyword evidence="2" id="KW-0808">Transferase</keyword>
<evidence type="ECO:0000256" key="3">
    <source>
        <dbReference type="ARBA" id="ARBA00022741"/>
    </source>
</evidence>
<dbReference type="PROSITE" id="PS50011">
    <property type="entry name" value="PROTEIN_KINASE_DOM"/>
    <property type="match status" value="1"/>
</dbReference>
<dbReference type="InterPro" id="IPR051175">
    <property type="entry name" value="CLK_kinases"/>
</dbReference>
<dbReference type="PANTHER" id="PTHR45646">
    <property type="entry name" value="SERINE/THREONINE-PROTEIN KINASE DOA-RELATED"/>
    <property type="match status" value="1"/>
</dbReference>
<dbReference type="GO" id="GO:0005524">
    <property type="term" value="F:ATP binding"/>
    <property type="evidence" value="ECO:0007669"/>
    <property type="project" value="UniProtKB-KW"/>
</dbReference>
<keyword evidence="4 7" id="KW-0418">Kinase</keyword>
<dbReference type="SUPFAM" id="SSF56112">
    <property type="entry name" value="Protein kinase-like (PK-like)"/>
    <property type="match status" value="1"/>
</dbReference>
<dbReference type="VEuPathDB" id="FungiDB:PDIP_53190"/>
<keyword evidence="1" id="KW-0723">Serine/threonine-protein kinase</keyword>
<keyword evidence="3" id="KW-0547">Nucleotide-binding</keyword>
<evidence type="ECO:0000313" key="8">
    <source>
        <dbReference type="Proteomes" id="UP000595662"/>
    </source>
</evidence>
<dbReference type="GO" id="GO:0043484">
    <property type="term" value="P:regulation of RNA splicing"/>
    <property type="evidence" value="ECO:0007669"/>
    <property type="project" value="TreeGrafter"/>
</dbReference>
<protein>
    <submittedName>
        <fullName evidence="7">Serine/threonine-protein kinase, Ulk1/Ulk2</fullName>
    </submittedName>
</protein>
<reference evidence="7 8" key="1">
    <citation type="submission" date="2020-08" db="EMBL/GenBank/DDBJ databases">
        <title>The completed genome sequence of the pathogenic ascomycete fungus Penicillium digitatum.</title>
        <authorList>
            <person name="Wang M."/>
        </authorList>
    </citation>
    <scope>NUCLEOTIDE SEQUENCE [LARGE SCALE GENOMIC DNA]</scope>
    <source>
        <strain evidence="7 8">PdW03</strain>
    </source>
</reference>
<evidence type="ECO:0000313" key="7">
    <source>
        <dbReference type="EMBL" id="QQK43123.1"/>
    </source>
</evidence>
<gene>
    <name evidence="7" type="ORF">Pdw03_7024</name>
</gene>
<sequence>MKTIRHLMTRSLTPVRRQLLTLPPREDLLAKTKWLMKRSVLAMIPQIFYPANPDELLAHRYQLLVKVGWGISSTVWLARDTRGHKEEPQSAVTLKIMNTNPAQDVAHDERQIEDHNANTDSCHRGYALVRPNVDSFEVVDPKGKHLCLAAFGDKANGLSSDLKLENIMVSFEGPTVLGDFLNLQLDQPIHCKIDSAGRPIYRSHNEFGPIRNMRKIIPKIVDFGGATTFNHEGQWGLYPIQPDHYRAPEVILGCGWKTRADIWNLGVLK</sequence>
<accession>A0A7T6XL76</accession>
<name>A0A7T6XL76_PENDI</name>
<dbReference type="PANTHER" id="PTHR45646:SF11">
    <property type="entry name" value="SERINE_THREONINE-PROTEIN KINASE DOA"/>
    <property type="match status" value="1"/>
</dbReference>
<dbReference type="GO" id="GO:0005634">
    <property type="term" value="C:nucleus"/>
    <property type="evidence" value="ECO:0007669"/>
    <property type="project" value="TreeGrafter"/>
</dbReference>
<keyword evidence="5" id="KW-0067">ATP-binding</keyword>
<dbReference type="GeneID" id="26233636"/>
<dbReference type="VEuPathDB" id="FungiDB:PDIP_53180"/>
<dbReference type="InterPro" id="IPR011009">
    <property type="entry name" value="Kinase-like_dom_sf"/>
</dbReference>
<proteinExistence type="predicted"/>
<dbReference type="EMBL" id="CP060775">
    <property type="protein sequence ID" value="QQK43123.1"/>
    <property type="molecule type" value="Genomic_DNA"/>
</dbReference>
<dbReference type="Gene3D" id="3.30.200.20">
    <property type="entry name" value="Phosphorylase Kinase, domain 1"/>
    <property type="match status" value="1"/>
</dbReference>
<dbReference type="Proteomes" id="UP000595662">
    <property type="component" value="Chromosome 2"/>
</dbReference>
<organism evidence="7 8">
    <name type="scientific">Penicillium digitatum</name>
    <name type="common">Green mold</name>
    <dbReference type="NCBI Taxonomy" id="36651"/>
    <lineage>
        <taxon>Eukaryota</taxon>
        <taxon>Fungi</taxon>
        <taxon>Dikarya</taxon>
        <taxon>Ascomycota</taxon>
        <taxon>Pezizomycotina</taxon>
        <taxon>Eurotiomycetes</taxon>
        <taxon>Eurotiomycetidae</taxon>
        <taxon>Eurotiales</taxon>
        <taxon>Aspergillaceae</taxon>
        <taxon>Penicillium</taxon>
    </lineage>
</organism>
<evidence type="ECO:0000256" key="2">
    <source>
        <dbReference type="ARBA" id="ARBA00022679"/>
    </source>
</evidence>
<evidence type="ECO:0000256" key="5">
    <source>
        <dbReference type="ARBA" id="ARBA00022840"/>
    </source>
</evidence>
<dbReference type="GO" id="GO:0004674">
    <property type="term" value="F:protein serine/threonine kinase activity"/>
    <property type="evidence" value="ECO:0007669"/>
    <property type="project" value="UniProtKB-KW"/>
</dbReference>
<evidence type="ECO:0000256" key="4">
    <source>
        <dbReference type="ARBA" id="ARBA00022777"/>
    </source>
</evidence>
<evidence type="ECO:0000256" key="1">
    <source>
        <dbReference type="ARBA" id="ARBA00022527"/>
    </source>
</evidence>
<dbReference type="InterPro" id="IPR000719">
    <property type="entry name" value="Prot_kinase_dom"/>
</dbReference>
<evidence type="ECO:0000259" key="6">
    <source>
        <dbReference type="PROSITE" id="PS50011"/>
    </source>
</evidence>
<dbReference type="Gene3D" id="1.10.510.10">
    <property type="entry name" value="Transferase(Phosphotransferase) domain 1"/>
    <property type="match status" value="2"/>
</dbReference>
<feature type="domain" description="Protein kinase" evidence="6">
    <location>
        <begin position="61"/>
        <end position="269"/>
    </location>
</feature>
<dbReference type="AlphaFoldDB" id="A0A7T6XL76"/>